<dbReference type="Gene3D" id="3.40.50.1820">
    <property type="entry name" value="alpha/beta hydrolase"/>
    <property type="match status" value="1"/>
</dbReference>
<dbReference type="PRINTS" id="PR00111">
    <property type="entry name" value="ABHYDROLASE"/>
</dbReference>
<dbReference type="InterPro" id="IPR050266">
    <property type="entry name" value="AB_hydrolase_sf"/>
</dbReference>
<dbReference type="PANTHER" id="PTHR43798:SF33">
    <property type="entry name" value="HYDROLASE, PUTATIVE (AFU_ORTHOLOGUE AFUA_2G14860)-RELATED"/>
    <property type="match status" value="1"/>
</dbReference>
<dbReference type="EMBL" id="BANX01000001">
    <property type="protein sequence ID" value="GAC66223.1"/>
    <property type="molecule type" value="Genomic_DNA"/>
</dbReference>
<proteinExistence type="predicted"/>
<evidence type="ECO:0000313" key="2">
    <source>
        <dbReference type="EMBL" id="GAC66223.1"/>
    </source>
</evidence>
<dbReference type="GO" id="GO:0016020">
    <property type="term" value="C:membrane"/>
    <property type="evidence" value="ECO:0007669"/>
    <property type="project" value="TreeGrafter"/>
</dbReference>
<dbReference type="Proteomes" id="UP000011666">
    <property type="component" value="Unassembled WGS sequence"/>
</dbReference>
<reference evidence="2 3" key="1">
    <citation type="submission" date="2013-01" db="EMBL/GenBank/DDBJ databases">
        <title>Whole genome shotgun sequence of Gordonia soli NBRC 108243.</title>
        <authorList>
            <person name="Isaki-Nakamura S."/>
            <person name="Hosoyama A."/>
            <person name="Tsuchikane K."/>
            <person name="Ando Y."/>
            <person name="Baba S."/>
            <person name="Ohji S."/>
            <person name="Hamada M."/>
            <person name="Tamura T."/>
            <person name="Yamazoe A."/>
            <person name="Yamazaki S."/>
            <person name="Fujita N."/>
        </authorList>
    </citation>
    <scope>NUCLEOTIDE SEQUENCE [LARGE SCALE GENOMIC DNA]</scope>
    <source>
        <strain evidence="2 3">NBRC 108243</strain>
    </source>
</reference>
<keyword evidence="2" id="KW-0378">Hydrolase</keyword>
<dbReference type="GO" id="GO:0046464">
    <property type="term" value="P:acylglycerol catabolic process"/>
    <property type="evidence" value="ECO:0007669"/>
    <property type="project" value="TreeGrafter"/>
</dbReference>
<gene>
    <name evidence="2" type="ORF">GS4_01_00240</name>
</gene>
<keyword evidence="3" id="KW-1185">Reference proteome</keyword>
<dbReference type="SUPFAM" id="SSF53474">
    <property type="entry name" value="alpha/beta-Hydrolases"/>
    <property type="match status" value="1"/>
</dbReference>
<organism evidence="2 3">
    <name type="scientific">Gordonia soli NBRC 108243</name>
    <dbReference type="NCBI Taxonomy" id="1223545"/>
    <lineage>
        <taxon>Bacteria</taxon>
        <taxon>Bacillati</taxon>
        <taxon>Actinomycetota</taxon>
        <taxon>Actinomycetes</taxon>
        <taxon>Mycobacteriales</taxon>
        <taxon>Gordoniaceae</taxon>
        <taxon>Gordonia</taxon>
    </lineage>
</organism>
<sequence>MGRFGPDPTCEEILVPVVHDRAALRSVTDTEIRLAEHTIHGYRRAYRIAGSGPAILLVHGIGDNSSTWNDVIPLLAQHYTVIAPDLLGHGRSDKPRADYSVAAFANGMRDLLVVLGHTKVTVVGHSLGGGVAMQFCYQFPRFVERLVLVATGGVTREVNPALRIVSMPVANEALRLLRVPGVLPGLRQITRALDAIPSAPALPDAISPRRFIKDHDDLLRVLADLADPTASAAFLRTLRAVVDWRGQAVTMMDRCYLTERLPVLVVWGDEDSVIPYAHAQIAHAAIGHSELETFSGSGHFPFRDDPERFARVIIDFLHRTEPNTFDPQVWQRLLSDGRSSDDLEGDDATVEAVLDAIDDERSAT</sequence>
<feature type="domain" description="AB hydrolase-1" evidence="1">
    <location>
        <begin position="53"/>
        <end position="305"/>
    </location>
</feature>
<dbReference type="eggNOG" id="COG2267">
    <property type="taxonomic scope" value="Bacteria"/>
</dbReference>
<protein>
    <submittedName>
        <fullName evidence="2">Putative hydrolase</fullName>
    </submittedName>
</protein>
<dbReference type="GO" id="GO:0047372">
    <property type="term" value="F:monoacylglycerol lipase activity"/>
    <property type="evidence" value="ECO:0007669"/>
    <property type="project" value="TreeGrafter"/>
</dbReference>
<name>M0QC70_9ACTN</name>
<comment type="caution">
    <text evidence="2">The sequence shown here is derived from an EMBL/GenBank/DDBJ whole genome shotgun (WGS) entry which is preliminary data.</text>
</comment>
<dbReference type="STRING" id="1223545.GS4_01_00240"/>
<dbReference type="Pfam" id="PF00561">
    <property type="entry name" value="Abhydrolase_1"/>
    <property type="match status" value="1"/>
</dbReference>
<dbReference type="InterPro" id="IPR029058">
    <property type="entry name" value="AB_hydrolase_fold"/>
</dbReference>
<dbReference type="AlphaFoldDB" id="M0QC70"/>
<evidence type="ECO:0000313" key="3">
    <source>
        <dbReference type="Proteomes" id="UP000011666"/>
    </source>
</evidence>
<dbReference type="PANTHER" id="PTHR43798">
    <property type="entry name" value="MONOACYLGLYCEROL LIPASE"/>
    <property type="match status" value="1"/>
</dbReference>
<evidence type="ECO:0000259" key="1">
    <source>
        <dbReference type="Pfam" id="PF00561"/>
    </source>
</evidence>
<dbReference type="InterPro" id="IPR000073">
    <property type="entry name" value="AB_hydrolase_1"/>
</dbReference>
<accession>M0QC70</accession>